<feature type="domain" description="N-acetyltransferase" evidence="1">
    <location>
        <begin position="7"/>
        <end position="147"/>
    </location>
</feature>
<evidence type="ECO:0000313" key="3">
    <source>
        <dbReference type="Proteomes" id="UP000032361"/>
    </source>
</evidence>
<comment type="caution">
    <text evidence="2">The sequence shown here is derived from an EMBL/GenBank/DDBJ whole genome shotgun (WGS) entry which is preliminary data.</text>
</comment>
<evidence type="ECO:0000259" key="1">
    <source>
        <dbReference type="PROSITE" id="PS51186"/>
    </source>
</evidence>
<dbReference type="SUPFAM" id="SSF55729">
    <property type="entry name" value="Acyl-CoA N-acyltransferases (Nat)"/>
    <property type="match status" value="1"/>
</dbReference>
<dbReference type="RefSeq" id="WP_044625541.1">
    <property type="nucleotide sequence ID" value="NZ_JTDV01000002.1"/>
</dbReference>
<dbReference type="PATRIC" id="fig|1382798.3.peg.2133"/>
<dbReference type="Pfam" id="PF13673">
    <property type="entry name" value="Acetyltransf_10"/>
    <property type="match status" value="1"/>
</dbReference>
<proteinExistence type="predicted"/>
<dbReference type="EMBL" id="JTDV01000002">
    <property type="protein sequence ID" value="KJD34051.1"/>
    <property type="molecule type" value="Genomic_DNA"/>
</dbReference>
<dbReference type="PROSITE" id="PS51186">
    <property type="entry name" value="GNAT"/>
    <property type="match status" value="1"/>
</dbReference>
<gene>
    <name evidence="2" type="ORF">PK35_04780</name>
</gene>
<accession>A0A0D7W4K7</accession>
<dbReference type="Proteomes" id="UP000032361">
    <property type="component" value="Unassembled WGS sequence"/>
</dbReference>
<dbReference type="InterPro" id="IPR000182">
    <property type="entry name" value="GNAT_dom"/>
</dbReference>
<keyword evidence="2" id="KW-0808">Transferase</keyword>
<keyword evidence="3" id="KW-1185">Reference proteome</keyword>
<dbReference type="GO" id="GO:0016747">
    <property type="term" value="F:acyltransferase activity, transferring groups other than amino-acyl groups"/>
    <property type="evidence" value="ECO:0007669"/>
    <property type="project" value="InterPro"/>
</dbReference>
<dbReference type="InterPro" id="IPR016181">
    <property type="entry name" value="Acyl_CoA_acyltransferase"/>
</dbReference>
<dbReference type="OrthoDB" id="9796171at2"/>
<dbReference type="AlphaFoldDB" id="A0A0D7W4K7"/>
<dbReference type="STRING" id="1382798.PK35_04780"/>
<name>A0A0D7W4K7_9FLAO</name>
<dbReference type="Gene3D" id="3.40.630.30">
    <property type="match status" value="1"/>
</dbReference>
<sequence>MLTIQTKTFNQLTTSELYNLLQLRSEAFVVEQDCVYQDIDYKDQKAIHILGIKNEKIVAYTRIFKPGDYFEKASIGRVVVAQNERKHKYGYDIMKASIATVSNYFNETEIKISAQCYLKKFYNNLGFNEIGEEYLEDGIPHVAMLKN</sequence>
<organism evidence="2 3">
    <name type="scientific">Neotamlana nanhaiensis</name>
    <dbReference type="NCBI Taxonomy" id="1382798"/>
    <lineage>
        <taxon>Bacteria</taxon>
        <taxon>Pseudomonadati</taxon>
        <taxon>Bacteroidota</taxon>
        <taxon>Flavobacteriia</taxon>
        <taxon>Flavobacteriales</taxon>
        <taxon>Flavobacteriaceae</taxon>
        <taxon>Neotamlana</taxon>
    </lineage>
</organism>
<evidence type="ECO:0000313" key="2">
    <source>
        <dbReference type="EMBL" id="KJD34051.1"/>
    </source>
</evidence>
<reference evidence="2 3" key="1">
    <citation type="journal article" date="2015" name="Antonie Van Leeuwenhoek">
        <title>Tamlana nanhaiensis sp. nov., isolated from surface seawater collected from the South China Sea.</title>
        <authorList>
            <person name="Liu X."/>
            <person name="Lai Q."/>
            <person name="Du Y."/>
            <person name="Li G."/>
            <person name="Sun F."/>
            <person name="Shao Z."/>
        </authorList>
    </citation>
    <scope>NUCLEOTIDE SEQUENCE [LARGE SCALE GENOMIC DNA]</scope>
    <source>
        <strain evidence="2 3">FHC16</strain>
    </source>
</reference>
<protein>
    <submittedName>
        <fullName evidence="2">GNAT family acetyltransferase</fullName>
    </submittedName>
</protein>